<protein>
    <submittedName>
        <fullName evidence="1">Uncharacterized protein</fullName>
    </submittedName>
</protein>
<organism evidence="1 2">
    <name type="scientific">Dactylonectria estremocensis</name>
    <dbReference type="NCBI Taxonomy" id="1079267"/>
    <lineage>
        <taxon>Eukaryota</taxon>
        <taxon>Fungi</taxon>
        <taxon>Dikarya</taxon>
        <taxon>Ascomycota</taxon>
        <taxon>Pezizomycotina</taxon>
        <taxon>Sordariomycetes</taxon>
        <taxon>Hypocreomycetidae</taxon>
        <taxon>Hypocreales</taxon>
        <taxon>Nectriaceae</taxon>
        <taxon>Dactylonectria</taxon>
    </lineage>
</organism>
<dbReference type="InterPro" id="IPR043519">
    <property type="entry name" value="NT_sf"/>
</dbReference>
<proteinExistence type="predicted"/>
<sequence>MNAIDNFMMTYPDERSQWGCLKDRAIDMCVAGLDSIGVMDNVTGRVKSAGSPCAKLKKRHSLKAYSDGEAIMDDQLDFVGLRIVLYFLKRGYVIAPKITNNVTGEDCEVVGKSSSFGRVALEELQAKSKAEAHRLCMQL</sequence>
<dbReference type="Gene3D" id="3.30.460.10">
    <property type="entry name" value="Beta Polymerase, domain 2"/>
    <property type="match status" value="1"/>
</dbReference>
<dbReference type="OrthoDB" id="4719016at2759"/>
<accession>A0A9P9FDK5</accession>
<dbReference type="Proteomes" id="UP000717696">
    <property type="component" value="Unassembled WGS sequence"/>
</dbReference>
<evidence type="ECO:0000313" key="2">
    <source>
        <dbReference type="Proteomes" id="UP000717696"/>
    </source>
</evidence>
<name>A0A9P9FDK5_9HYPO</name>
<dbReference type="AlphaFoldDB" id="A0A9P9FDK5"/>
<dbReference type="EMBL" id="JAGMUU010000002">
    <property type="protein sequence ID" value="KAH7159524.1"/>
    <property type="molecule type" value="Genomic_DNA"/>
</dbReference>
<keyword evidence="2" id="KW-1185">Reference proteome</keyword>
<reference evidence="1" key="1">
    <citation type="journal article" date="2021" name="Nat. Commun.">
        <title>Genetic determinants of endophytism in the Arabidopsis root mycobiome.</title>
        <authorList>
            <person name="Mesny F."/>
            <person name="Miyauchi S."/>
            <person name="Thiergart T."/>
            <person name="Pickel B."/>
            <person name="Atanasova L."/>
            <person name="Karlsson M."/>
            <person name="Huettel B."/>
            <person name="Barry K.W."/>
            <person name="Haridas S."/>
            <person name="Chen C."/>
            <person name="Bauer D."/>
            <person name="Andreopoulos W."/>
            <person name="Pangilinan J."/>
            <person name="LaButti K."/>
            <person name="Riley R."/>
            <person name="Lipzen A."/>
            <person name="Clum A."/>
            <person name="Drula E."/>
            <person name="Henrissat B."/>
            <person name="Kohler A."/>
            <person name="Grigoriev I.V."/>
            <person name="Martin F.M."/>
            <person name="Hacquard S."/>
        </authorList>
    </citation>
    <scope>NUCLEOTIDE SEQUENCE</scope>
    <source>
        <strain evidence="1">MPI-CAGE-AT-0021</strain>
    </source>
</reference>
<comment type="caution">
    <text evidence="1">The sequence shown here is derived from an EMBL/GenBank/DDBJ whole genome shotgun (WGS) entry which is preliminary data.</text>
</comment>
<evidence type="ECO:0000313" key="1">
    <source>
        <dbReference type="EMBL" id="KAH7159524.1"/>
    </source>
</evidence>
<gene>
    <name evidence="1" type="ORF">B0J13DRAFT_616339</name>
</gene>
<dbReference type="SUPFAM" id="SSF81301">
    <property type="entry name" value="Nucleotidyltransferase"/>
    <property type="match status" value="1"/>
</dbReference>